<dbReference type="GO" id="GO:0046872">
    <property type="term" value="F:metal ion binding"/>
    <property type="evidence" value="ECO:0007669"/>
    <property type="project" value="UniProtKB-KW"/>
</dbReference>
<feature type="transmembrane region" description="Helical" evidence="4">
    <location>
        <begin position="7"/>
        <end position="27"/>
    </location>
</feature>
<dbReference type="GO" id="GO:0009055">
    <property type="term" value="F:electron transfer activity"/>
    <property type="evidence" value="ECO:0007669"/>
    <property type="project" value="InterPro"/>
</dbReference>
<dbReference type="RefSeq" id="XP_022724858.1">
    <property type="nucleotide sequence ID" value="XM_022869123.1"/>
</dbReference>
<keyword evidence="4" id="KW-0812">Transmembrane</keyword>
<evidence type="ECO:0000313" key="7">
    <source>
        <dbReference type="RefSeq" id="XP_022724858.1"/>
    </source>
</evidence>
<keyword evidence="6" id="KW-1185">Reference proteome</keyword>
<keyword evidence="4" id="KW-1133">Transmembrane helix</keyword>
<dbReference type="GO" id="GO:0005886">
    <property type="term" value="C:plasma membrane"/>
    <property type="evidence" value="ECO:0007669"/>
    <property type="project" value="TreeGrafter"/>
</dbReference>
<keyword evidence="3" id="KW-0325">Glycoprotein</keyword>
<keyword evidence="4" id="KW-0472">Membrane</keyword>
<dbReference type="Proteomes" id="UP000515121">
    <property type="component" value="Unplaced"/>
</dbReference>
<organism evidence="6 7">
    <name type="scientific">Durio zibethinus</name>
    <name type="common">Durian</name>
    <dbReference type="NCBI Taxonomy" id="66656"/>
    <lineage>
        <taxon>Eukaryota</taxon>
        <taxon>Viridiplantae</taxon>
        <taxon>Streptophyta</taxon>
        <taxon>Embryophyta</taxon>
        <taxon>Tracheophyta</taxon>
        <taxon>Spermatophyta</taxon>
        <taxon>Magnoliopsida</taxon>
        <taxon>eudicotyledons</taxon>
        <taxon>Gunneridae</taxon>
        <taxon>Pentapetalae</taxon>
        <taxon>rosids</taxon>
        <taxon>malvids</taxon>
        <taxon>Malvales</taxon>
        <taxon>Malvaceae</taxon>
        <taxon>Helicteroideae</taxon>
        <taxon>Durio</taxon>
    </lineage>
</organism>
<dbReference type="Gene3D" id="2.60.40.420">
    <property type="entry name" value="Cupredoxins - blue copper proteins"/>
    <property type="match status" value="1"/>
</dbReference>
<dbReference type="GeneID" id="111281380"/>
<evidence type="ECO:0000313" key="6">
    <source>
        <dbReference type="Proteomes" id="UP000515121"/>
    </source>
</evidence>
<feature type="domain" description="Phytocyanin" evidence="5">
    <location>
        <begin position="25"/>
        <end position="127"/>
    </location>
</feature>
<name>A0A6P5X9C5_DURZI</name>
<dbReference type="PANTHER" id="PTHR33021">
    <property type="entry name" value="BLUE COPPER PROTEIN"/>
    <property type="match status" value="1"/>
</dbReference>
<evidence type="ECO:0000256" key="1">
    <source>
        <dbReference type="ARBA" id="ARBA00022723"/>
    </source>
</evidence>
<dbReference type="FunFam" id="2.60.40.420:FF:000003">
    <property type="entry name" value="Blue copper"/>
    <property type="match status" value="1"/>
</dbReference>
<proteinExistence type="predicted"/>
<evidence type="ECO:0000256" key="4">
    <source>
        <dbReference type="SAM" id="Phobius"/>
    </source>
</evidence>
<keyword evidence="2" id="KW-0186">Copper</keyword>
<evidence type="ECO:0000259" key="5">
    <source>
        <dbReference type="PROSITE" id="PS51485"/>
    </source>
</evidence>
<dbReference type="AlphaFoldDB" id="A0A6P5X9C5"/>
<dbReference type="PROSITE" id="PS51485">
    <property type="entry name" value="PHYTOCYANIN"/>
    <property type="match status" value="1"/>
</dbReference>
<gene>
    <name evidence="7" type="primary">LOC111281380</name>
</gene>
<dbReference type="InterPro" id="IPR028871">
    <property type="entry name" value="BlueCu_1_BS"/>
</dbReference>
<dbReference type="KEGG" id="dzi:111281380"/>
<dbReference type="SUPFAM" id="SSF49503">
    <property type="entry name" value="Cupredoxins"/>
    <property type="match status" value="1"/>
</dbReference>
<protein>
    <submittedName>
        <fullName evidence="7">Mavicyanin-like</fullName>
    </submittedName>
</protein>
<dbReference type="InterPro" id="IPR008972">
    <property type="entry name" value="Cupredoxin"/>
</dbReference>
<keyword evidence="1" id="KW-0479">Metal-binding</keyword>
<dbReference type="InterPro" id="IPR039391">
    <property type="entry name" value="Phytocyanin-like"/>
</dbReference>
<dbReference type="PANTHER" id="PTHR33021:SF339">
    <property type="entry name" value="OS07G0570600 PROTEIN"/>
    <property type="match status" value="1"/>
</dbReference>
<evidence type="ECO:0000256" key="3">
    <source>
        <dbReference type="ARBA" id="ARBA00023180"/>
    </source>
</evidence>
<reference evidence="7" key="1">
    <citation type="submission" date="2025-08" db="UniProtKB">
        <authorList>
            <consortium name="RefSeq"/>
        </authorList>
    </citation>
    <scope>IDENTIFICATION</scope>
    <source>
        <tissue evidence="7">Fruit stalk</tissue>
    </source>
</reference>
<dbReference type="InterPro" id="IPR003245">
    <property type="entry name" value="Phytocyanin_dom"/>
</dbReference>
<evidence type="ECO:0000256" key="2">
    <source>
        <dbReference type="ARBA" id="ARBA00023008"/>
    </source>
</evidence>
<dbReference type="Pfam" id="PF02298">
    <property type="entry name" value="Cu_bind_like"/>
    <property type="match status" value="1"/>
</dbReference>
<sequence length="168" mass="17911">MGLAKRAVLFSIMIMVGICGLSMAAVYNVGDSAGWTILGGGLDYQDWAATKKFFVGDILVFEYNNQYHDVTQVNVEDFKSCNPESPITRYGNGTDAVTLASPGEYYFLCGFPGHCQAGQKLHITVNSAGSAASPIPPANNVAPSPYTTKLSSLAMTFAVILPSFLLLV</sequence>
<accession>A0A6P5X9C5</accession>
<dbReference type="OrthoDB" id="1933492at2759"/>
<dbReference type="PROSITE" id="PS00196">
    <property type="entry name" value="COPPER_BLUE"/>
    <property type="match status" value="1"/>
</dbReference>